<sequence length="207" mass="23681">MAIMADEDETISTHPPTESKQKRWSCYKTLKRLDIRELAIVDLGQNYTAEDPRIEENKAAFRRIRQRIGMLPVLEDLTVSVSGVDDELLQGFLGIENDDQGHQEHQTDEIEARMTTSTTTITINARREGAGSPHHRHPNQEVARSLVGPRLRKLRVQGRKEQGYSGADIVRFLRNFPGLKVYRSYQTHRSKYPEMAHGLKDAGIEIY</sequence>
<keyword evidence="3" id="KW-1185">Reference proteome</keyword>
<comment type="caution">
    <text evidence="2">The sequence shown here is derived from an EMBL/GenBank/DDBJ whole genome shotgun (WGS) entry which is preliminary data.</text>
</comment>
<gene>
    <name evidence="2" type="ORF">BG015_009018</name>
</gene>
<protein>
    <submittedName>
        <fullName evidence="2">Uncharacterized protein</fullName>
    </submittedName>
</protein>
<proteinExistence type="predicted"/>
<reference evidence="2" key="1">
    <citation type="journal article" date="2020" name="Fungal Divers.">
        <title>Resolving the Mortierellaceae phylogeny through synthesis of multi-gene phylogenetics and phylogenomics.</title>
        <authorList>
            <person name="Vandepol N."/>
            <person name="Liber J."/>
            <person name="Desiro A."/>
            <person name="Na H."/>
            <person name="Kennedy M."/>
            <person name="Barry K."/>
            <person name="Grigoriev I.V."/>
            <person name="Miller A.N."/>
            <person name="O'Donnell K."/>
            <person name="Stajich J.E."/>
            <person name="Bonito G."/>
        </authorList>
    </citation>
    <scope>NUCLEOTIDE SEQUENCE</scope>
    <source>
        <strain evidence="2">NRRL 6426</strain>
    </source>
</reference>
<organism evidence="2 3">
    <name type="scientific">Linnemannia schmuckeri</name>
    <dbReference type="NCBI Taxonomy" id="64567"/>
    <lineage>
        <taxon>Eukaryota</taxon>
        <taxon>Fungi</taxon>
        <taxon>Fungi incertae sedis</taxon>
        <taxon>Mucoromycota</taxon>
        <taxon>Mortierellomycotina</taxon>
        <taxon>Mortierellomycetes</taxon>
        <taxon>Mortierellales</taxon>
        <taxon>Mortierellaceae</taxon>
        <taxon>Linnemannia</taxon>
    </lineage>
</organism>
<evidence type="ECO:0000256" key="1">
    <source>
        <dbReference type="SAM" id="MobiDB-lite"/>
    </source>
</evidence>
<dbReference type="OrthoDB" id="2357028at2759"/>
<evidence type="ECO:0000313" key="3">
    <source>
        <dbReference type="Proteomes" id="UP000748756"/>
    </source>
</evidence>
<evidence type="ECO:0000313" key="2">
    <source>
        <dbReference type="EMBL" id="KAF9149201.1"/>
    </source>
</evidence>
<accession>A0A9P5RW45</accession>
<dbReference type="AlphaFoldDB" id="A0A9P5RW45"/>
<name>A0A9P5RW45_9FUNG</name>
<dbReference type="Proteomes" id="UP000748756">
    <property type="component" value="Unassembled WGS sequence"/>
</dbReference>
<feature type="compositionally biased region" description="Acidic residues" evidence="1">
    <location>
        <begin position="1"/>
        <end position="10"/>
    </location>
</feature>
<feature type="region of interest" description="Disordered" evidence="1">
    <location>
        <begin position="1"/>
        <end position="20"/>
    </location>
</feature>
<dbReference type="EMBL" id="JAAAUQ010000560">
    <property type="protein sequence ID" value="KAF9149201.1"/>
    <property type="molecule type" value="Genomic_DNA"/>
</dbReference>